<name>A0A1J1H4L3_PLARL</name>
<keyword evidence="3" id="KW-1185">Reference proteome</keyword>
<dbReference type="EMBL" id="LN835302">
    <property type="protein sequence ID" value="CRG99498.1"/>
    <property type="molecule type" value="Genomic_DNA"/>
</dbReference>
<dbReference type="OMA" id="TKRTTFE"/>
<sequence length="1149" mass="140275">MILNKILYIKEHVNKKCKKFFSFLSKEIEEVRNNNSKKWRKEIEILKNKENQKDVDINELNYIIKKEKRRKIKELKKENDEKKDNIKEDTLNIFDISNNNKIENVNLKKKDLFEFDEYINYYDKWNLQKINYKNTKTSEMKTVAIENNIQNNKDIYNIKNYYDYFENTENLENLKKQNNYNKLFSEDDPRLLWDVQNDYFFANDDIYFFNNFNDSNYSQFLDTLNYNENFYFSYLNKRKPIKFLSKDQIIEILEKNSEYLFRKDNQSEEKKKLSSSYDNENSYMNYNLNDSINYNTKNRMNDYKNEKIIFFNENKILERIIEFDYDNEKNKKNDKNYEFYLNMLNRIEFISLSFKPKECVFILSFFYFYNFLPFEILNKFIQNFLSHLHFLNIQQVLILLKIYSTWKNNYEDFLHLLLVYFFNLKMDLPNEQMRNIEEIDNKLLIKKKENHLISNIKNDIFFLKMCLKNKIRINNSLMLFHCKNNLPFYDKNELLLLFQCFFFLSDKKNNDLLYKTIKISPFLLRNYEIINDINELRTFLCNEKNYPKVKLNFKELEIILASLNNMNSVEFYEYLKLFLINDYYYNNDIIKKIEKEIYKCKYNNNHNNHLLYINIEIMNFLIFYNIITNLKKYVLFPFFNKNDLFELLKNVKLSENKIEIHKDNIKFDCLIKMDISQKGENIYEKEKNQNNYSDKQEKYNINDLVKFSGEDIKNIFICENENLNKFLYHYEKTTIKKIKLDLIVDTICFINEYSIFFKNILDINKKVNEDILFVLYFFYLKILTIMNSLKNNDKQIILYHYSRIIPSYCIKEDSDSDILFGDKLKKKEKKRMFFFLYYNIFNQDVKDNSPSSKFINSSNNTNMFYKNRYFLKNSIFNTLLLIFHKFFDSMNVSFDANIFFKNIKNIILSISLYIYKFGNVINYYDYSLKNYLLLCSDNYNEKNSNCIWNISQETSNILLKLMNNIISFFYIFKENFNNNNLNDEEVVHLINSLSFFAVSLQFYENIENKTRNDKNLCSFQKYSKKKDEEKIVEFYNNILYFFIKELEKIDISELNEINKLITFETLSRIFVLNSLNDISSKEVILLLNKLMNYIVDNEMYINKENYYLIIFSYENLKGNYHNLKSNDFFDIKIYEQLEHMLASKGMKKY</sequence>
<dbReference type="RefSeq" id="XP_028532504.1">
    <property type="nucleotide sequence ID" value="XM_028675968.1"/>
</dbReference>
<dbReference type="AlphaFoldDB" id="A0A1J1H4L3"/>
<dbReference type="VEuPathDB" id="PlasmoDB:PRELSG_0726300"/>
<evidence type="ECO:0000256" key="1">
    <source>
        <dbReference type="SAM" id="Coils"/>
    </source>
</evidence>
<protein>
    <submittedName>
        <fullName evidence="2">Uncharacterized protein</fullName>
    </submittedName>
</protein>
<dbReference type="KEGG" id="prel:PRELSG_0726300"/>
<evidence type="ECO:0000313" key="2">
    <source>
        <dbReference type="EMBL" id="CRG99498.1"/>
    </source>
</evidence>
<gene>
    <name evidence="2" type="ORF">PRELSG_0726300</name>
</gene>
<proteinExistence type="predicted"/>
<evidence type="ECO:0000313" key="3">
    <source>
        <dbReference type="Proteomes" id="UP000220158"/>
    </source>
</evidence>
<dbReference type="Proteomes" id="UP000220158">
    <property type="component" value="Chromosome 7"/>
</dbReference>
<accession>A0A1J1H4L3</accession>
<dbReference type="OrthoDB" id="9369505at2759"/>
<keyword evidence="1" id="KW-0175">Coiled coil</keyword>
<organism evidence="2 3">
    <name type="scientific">Plasmodium relictum</name>
    <dbReference type="NCBI Taxonomy" id="85471"/>
    <lineage>
        <taxon>Eukaryota</taxon>
        <taxon>Sar</taxon>
        <taxon>Alveolata</taxon>
        <taxon>Apicomplexa</taxon>
        <taxon>Aconoidasida</taxon>
        <taxon>Haemosporida</taxon>
        <taxon>Plasmodiidae</taxon>
        <taxon>Plasmodium</taxon>
        <taxon>Plasmodium (Haemamoeba)</taxon>
    </lineage>
</organism>
<reference evidence="2 3" key="1">
    <citation type="submission" date="2015-04" db="EMBL/GenBank/DDBJ databases">
        <authorList>
            <consortium name="Pathogen Informatics"/>
        </authorList>
    </citation>
    <scope>NUCLEOTIDE SEQUENCE [LARGE SCALE GENOMIC DNA]</scope>
    <source>
        <strain evidence="2 3">SGS1</strain>
    </source>
</reference>
<feature type="coiled-coil region" evidence="1">
    <location>
        <begin position="65"/>
        <end position="92"/>
    </location>
</feature>
<dbReference type="GeneID" id="39735600"/>